<comment type="caution">
    <text evidence="1">The sequence shown here is derived from an EMBL/GenBank/DDBJ whole genome shotgun (WGS) entry which is preliminary data.</text>
</comment>
<protein>
    <submittedName>
        <fullName evidence="1">Uncharacterized protein</fullName>
    </submittedName>
</protein>
<dbReference type="EMBL" id="AVOT02031008">
    <property type="protein sequence ID" value="MBW0524378.1"/>
    <property type="molecule type" value="Genomic_DNA"/>
</dbReference>
<proteinExistence type="predicted"/>
<dbReference type="Proteomes" id="UP000765509">
    <property type="component" value="Unassembled WGS sequence"/>
</dbReference>
<accession>A0A9Q3I189</accession>
<dbReference type="AlphaFoldDB" id="A0A9Q3I189"/>
<evidence type="ECO:0000313" key="2">
    <source>
        <dbReference type="Proteomes" id="UP000765509"/>
    </source>
</evidence>
<evidence type="ECO:0000313" key="1">
    <source>
        <dbReference type="EMBL" id="MBW0524378.1"/>
    </source>
</evidence>
<keyword evidence="2" id="KW-1185">Reference proteome</keyword>
<reference evidence="1" key="1">
    <citation type="submission" date="2021-03" db="EMBL/GenBank/DDBJ databases">
        <title>Draft genome sequence of rust myrtle Austropuccinia psidii MF-1, a brazilian biotype.</title>
        <authorList>
            <person name="Quecine M.C."/>
            <person name="Pachon D.M.R."/>
            <person name="Bonatelli M.L."/>
            <person name="Correr F.H."/>
            <person name="Franceschini L.M."/>
            <person name="Leite T.F."/>
            <person name="Margarido G.R.A."/>
            <person name="Almeida C.A."/>
            <person name="Ferrarezi J.A."/>
            <person name="Labate C.A."/>
        </authorList>
    </citation>
    <scope>NUCLEOTIDE SEQUENCE</scope>
    <source>
        <strain evidence="1">MF-1</strain>
    </source>
</reference>
<name>A0A9Q3I189_9BASI</name>
<gene>
    <name evidence="1" type="ORF">O181_064093</name>
</gene>
<sequence length="287" mass="31981">MLKGSLLDFGLASEVRNVEILLHRPIQRKAGIYSSRMITTIKGNARDLQVRQENDAHNPPQRENITSHCQAESMKVFNLGLRSRICSVQLEKCVLPLVLVTASRVFRPVQHYLETCILPALKRIHFVRPIPPGLRAALPVRSNLSSYLKPLKAHCAPTNADRISAKLTFAGGLLLFVAKDYVPSWPQSRVAGYLFTGFGSKFQEVSLTQTELKLPFSVVFSNSLGRRGLASACVCFSDQLAARWASHINLTPKQIVRILGIGVRLDEQYKCSIYCAFKVGKDAHLKI</sequence>
<organism evidence="1 2">
    <name type="scientific">Austropuccinia psidii MF-1</name>
    <dbReference type="NCBI Taxonomy" id="1389203"/>
    <lineage>
        <taxon>Eukaryota</taxon>
        <taxon>Fungi</taxon>
        <taxon>Dikarya</taxon>
        <taxon>Basidiomycota</taxon>
        <taxon>Pucciniomycotina</taxon>
        <taxon>Pucciniomycetes</taxon>
        <taxon>Pucciniales</taxon>
        <taxon>Sphaerophragmiaceae</taxon>
        <taxon>Austropuccinia</taxon>
    </lineage>
</organism>